<evidence type="ECO:0000313" key="1">
    <source>
        <dbReference type="EMBL" id="KAL0367200.1"/>
    </source>
</evidence>
<gene>
    <name evidence="1" type="ORF">Sradi_3610100</name>
</gene>
<dbReference type="AlphaFoldDB" id="A0AAW2QHG4"/>
<protein>
    <submittedName>
        <fullName evidence="1">Uncharacterized protein</fullName>
    </submittedName>
</protein>
<reference evidence="1" key="2">
    <citation type="journal article" date="2024" name="Plant">
        <title>Genomic evolution and insights into agronomic trait innovations of Sesamum species.</title>
        <authorList>
            <person name="Miao H."/>
            <person name="Wang L."/>
            <person name="Qu L."/>
            <person name="Liu H."/>
            <person name="Sun Y."/>
            <person name="Le M."/>
            <person name="Wang Q."/>
            <person name="Wei S."/>
            <person name="Zheng Y."/>
            <person name="Lin W."/>
            <person name="Duan Y."/>
            <person name="Cao H."/>
            <person name="Xiong S."/>
            <person name="Wang X."/>
            <person name="Wei L."/>
            <person name="Li C."/>
            <person name="Ma Q."/>
            <person name="Ju M."/>
            <person name="Zhao R."/>
            <person name="Li G."/>
            <person name="Mu C."/>
            <person name="Tian Q."/>
            <person name="Mei H."/>
            <person name="Zhang T."/>
            <person name="Gao T."/>
            <person name="Zhang H."/>
        </authorList>
    </citation>
    <scope>NUCLEOTIDE SEQUENCE</scope>
    <source>
        <strain evidence="1">G02</strain>
    </source>
</reference>
<organism evidence="1">
    <name type="scientific">Sesamum radiatum</name>
    <name type="common">Black benniseed</name>
    <dbReference type="NCBI Taxonomy" id="300843"/>
    <lineage>
        <taxon>Eukaryota</taxon>
        <taxon>Viridiplantae</taxon>
        <taxon>Streptophyta</taxon>
        <taxon>Embryophyta</taxon>
        <taxon>Tracheophyta</taxon>
        <taxon>Spermatophyta</taxon>
        <taxon>Magnoliopsida</taxon>
        <taxon>eudicotyledons</taxon>
        <taxon>Gunneridae</taxon>
        <taxon>Pentapetalae</taxon>
        <taxon>asterids</taxon>
        <taxon>lamiids</taxon>
        <taxon>Lamiales</taxon>
        <taxon>Pedaliaceae</taxon>
        <taxon>Sesamum</taxon>
    </lineage>
</organism>
<sequence>MEGLLLLDHLGDPCFKWVKRKKASLSFARWSLQEDDDKLAGYPSTGSSMPSSIPAPPLSFKEARGLLLSLPEHL</sequence>
<reference evidence="1" key="1">
    <citation type="submission" date="2020-06" db="EMBL/GenBank/DDBJ databases">
        <authorList>
            <person name="Li T."/>
            <person name="Hu X."/>
            <person name="Zhang T."/>
            <person name="Song X."/>
            <person name="Zhang H."/>
            <person name="Dai N."/>
            <person name="Sheng W."/>
            <person name="Hou X."/>
            <person name="Wei L."/>
        </authorList>
    </citation>
    <scope>NUCLEOTIDE SEQUENCE</scope>
    <source>
        <strain evidence="1">G02</strain>
        <tissue evidence="1">Leaf</tissue>
    </source>
</reference>
<name>A0AAW2QHG4_SESRA</name>
<comment type="caution">
    <text evidence="1">The sequence shown here is derived from an EMBL/GenBank/DDBJ whole genome shotgun (WGS) entry which is preliminary data.</text>
</comment>
<proteinExistence type="predicted"/>
<accession>A0AAW2QHG4</accession>
<dbReference type="EMBL" id="JACGWJ010000015">
    <property type="protein sequence ID" value="KAL0367200.1"/>
    <property type="molecule type" value="Genomic_DNA"/>
</dbReference>